<dbReference type="PANTHER" id="PTHR14136:SF17">
    <property type="entry name" value="BTB_POZ DOMAIN-CONTAINING PROTEIN KCTD9"/>
    <property type="match status" value="1"/>
</dbReference>
<dbReference type="InterPro" id="IPR027417">
    <property type="entry name" value="P-loop_NTPase"/>
</dbReference>
<dbReference type="Pfam" id="PF00805">
    <property type="entry name" value="Pentapeptide"/>
    <property type="match status" value="2"/>
</dbReference>
<dbReference type="SUPFAM" id="SSF141571">
    <property type="entry name" value="Pentapeptide repeat-like"/>
    <property type="match status" value="1"/>
</dbReference>
<accession>A0A947GN49</accession>
<dbReference type="PANTHER" id="PTHR14136">
    <property type="entry name" value="BTB_POZ DOMAIN-CONTAINING PROTEIN KCTD9"/>
    <property type="match status" value="1"/>
</dbReference>
<dbReference type="Pfam" id="PF05729">
    <property type="entry name" value="NACHT"/>
    <property type="match status" value="1"/>
</dbReference>
<dbReference type="InterPro" id="IPR007111">
    <property type="entry name" value="NACHT_NTPase"/>
</dbReference>
<dbReference type="Proteomes" id="UP000717364">
    <property type="component" value="Unassembled WGS sequence"/>
</dbReference>
<feature type="domain" description="NACHT N-terminal Helical" evidence="2">
    <location>
        <begin position="12"/>
        <end position="183"/>
    </location>
</feature>
<dbReference type="EMBL" id="JADOES010000079">
    <property type="protein sequence ID" value="MBT9318057.1"/>
    <property type="molecule type" value="Genomic_DNA"/>
</dbReference>
<evidence type="ECO:0000313" key="4">
    <source>
        <dbReference type="Proteomes" id="UP000717364"/>
    </source>
</evidence>
<protein>
    <submittedName>
        <fullName evidence="3">Pentapeptide repeat-containing protein</fullName>
    </submittedName>
</protein>
<evidence type="ECO:0000313" key="3">
    <source>
        <dbReference type="EMBL" id="MBT9318057.1"/>
    </source>
</evidence>
<dbReference type="AlphaFoldDB" id="A0A947GN49"/>
<sequence>MIAVTFFCQGFSALEMSNALGIQSNKVEAIAWVLLQRSLLQAMSDLTSDCKDSLNINKLNLKMLCEQLDLTIEKKNLPLDSDFFKNPKKIPVVEDAKNCYLLWLQSHGLQRAIAEVLANRLPRYFVFALVQQWMTNSHEYALLHDAIASPFATANEREWAWMRYSGWLQRKVDESMFGELFGLRQIYIRLRAYYKRSVKVNGSKRTERIVVDLEKNIKEWLEYAHHNDAIRVICGGPGCGKSSFSRMLAAKLTDEENEELPTLPVLFVPLYLLDLSGDLLESMRDFFQADLDNILPLNPLEKNNAEHRLLIIFDGLDELSMQGKVAAQVAKDFVSEVQRKLLAFNRQELRVFVLMTGRELTVQANKEEFRKEGQILHVLPYYRTREDLEKHIYVSESGLLEQDQRQCWWKKYGRLKSKPYNGLPDILNQREKIVEITAQPLLNYLLALSYECNTIDFLSKNDFNENEIYHSLLEQVYQRDWANYQHPTLGNIRQEEFERILEEIAIACWHGNGRTATTLQIEKRCTSGSLKKLLNVFEDGVKASITQLLTAFYFRQTGFQGSEATFEFTHKSFGEYLTARRILLEVKLIQQQLEQYRENSDIGWDEKECLKRWVMLCGPSKMDEYLFSFLCDEIRLNALDQVQRWQKTLCDLVSYMQQCSLPMEKLSPRLEKYIDEVTYSRNASESLLATLSGCALFTKEISSINWHGVSTFGNLLSTIQGQRVNHENPLVFACLNHLNLNRCNLLFRDLYMANLEGANLEGTNLEGANLQEVNLKAADLRMANLQETSLQRINLEGANLEGANLEGANLEGANLQRANLQRANLQRASLEGANLEGANLEGVYLERTKFSRANLKNTLWSKEIHRQDLIGIKSTLNIPDSTEF</sequence>
<dbReference type="SUPFAM" id="SSF52540">
    <property type="entry name" value="P-loop containing nucleoside triphosphate hydrolases"/>
    <property type="match status" value="1"/>
</dbReference>
<keyword evidence="4" id="KW-1185">Reference proteome</keyword>
<dbReference type="InterPro" id="IPR054568">
    <property type="entry name" value="NNH3"/>
</dbReference>
<reference evidence="3" key="2">
    <citation type="journal article" date="2021" name="Mar. Drugs">
        <title>Genome Reduction and Secondary Metabolism of the Marine Sponge-Associated Cyanobacterium Leptothoe.</title>
        <authorList>
            <person name="Konstantinou D."/>
            <person name="Popin R.V."/>
            <person name="Fewer D.P."/>
            <person name="Sivonen K."/>
            <person name="Gkelis S."/>
        </authorList>
    </citation>
    <scope>NUCLEOTIDE SEQUENCE</scope>
    <source>
        <strain evidence="3">TAU-MAC 1115</strain>
    </source>
</reference>
<organism evidence="3 4">
    <name type="scientific">Leptothoe spongobia TAU-MAC 1115</name>
    <dbReference type="NCBI Taxonomy" id="1967444"/>
    <lineage>
        <taxon>Bacteria</taxon>
        <taxon>Bacillati</taxon>
        <taxon>Cyanobacteriota</taxon>
        <taxon>Cyanophyceae</taxon>
        <taxon>Nodosilineales</taxon>
        <taxon>Cymatolegaceae</taxon>
        <taxon>Leptothoe</taxon>
        <taxon>Leptothoe spongobia</taxon>
    </lineage>
</organism>
<comment type="caution">
    <text evidence="3">The sequence shown here is derived from an EMBL/GenBank/DDBJ whole genome shotgun (WGS) entry which is preliminary data.</text>
</comment>
<evidence type="ECO:0000259" key="1">
    <source>
        <dbReference type="Pfam" id="PF05729"/>
    </source>
</evidence>
<reference evidence="3" key="1">
    <citation type="submission" date="2020-11" db="EMBL/GenBank/DDBJ databases">
        <authorList>
            <person name="Konstantinou D."/>
            <person name="Gkelis S."/>
            <person name="Popin R."/>
            <person name="Fewer D."/>
            <person name="Sivonen K."/>
        </authorList>
    </citation>
    <scope>NUCLEOTIDE SEQUENCE</scope>
    <source>
        <strain evidence="3">TAU-MAC 1115</strain>
    </source>
</reference>
<dbReference type="Gene3D" id="3.40.50.300">
    <property type="entry name" value="P-loop containing nucleotide triphosphate hydrolases"/>
    <property type="match status" value="1"/>
</dbReference>
<feature type="domain" description="NACHT" evidence="1">
    <location>
        <begin position="232"/>
        <end position="343"/>
    </location>
</feature>
<gene>
    <name evidence="3" type="ORF">IXB50_21835</name>
</gene>
<proteinExistence type="predicted"/>
<name>A0A947GN49_9CYAN</name>
<dbReference type="InterPro" id="IPR051082">
    <property type="entry name" value="Pentapeptide-BTB/POZ_domain"/>
</dbReference>
<dbReference type="InterPro" id="IPR001646">
    <property type="entry name" value="5peptide_repeat"/>
</dbReference>
<evidence type="ECO:0000259" key="2">
    <source>
        <dbReference type="Pfam" id="PF22735"/>
    </source>
</evidence>
<dbReference type="Gene3D" id="2.160.20.80">
    <property type="entry name" value="E3 ubiquitin-protein ligase SopA"/>
    <property type="match status" value="2"/>
</dbReference>
<dbReference type="Pfam" id="PF22735">
    <property type="entry name" value="NNH3"/>
    <property type="match status" value="1"/>
</dbReference>